<name>A0A9P6KK28_9PLEO</name>
<protein>
    <submittedName>
        <fullName evidence="2">Uncharacterized protein</fullName>
    </submittedName>
</protein>
<comment type="caution">
    <text evidence="2">The sequence shown here is derived from an EMBL/GenBank/DDBJ whole genome shotgun (WGS) entry which is preliminary data.</text>
</comment>
<sequence length="185" mass="19852">MLTVDLMKKSFYLILHIVSLPAPDILIIASSFAQQASVLAASRASSTLAARGYPSASISITLQDDTFTQKSALHAAHPCAWIVSVTETAAVTFKVAGIRSGDSAQLVSYRYATSFNADTHRQTSEVKMLTTRRAKVPRSEEGCAATPEGKDLSEMDQPNVLLPTTKLQAMPRSASGRRIAVLAEL</sequence>
<reference evidence="2" key="1">
    <citation type="journal article" date="2020" name="Mol. Plant Microbe Interact.">
        <title>Genome Sequence of the Biocontrol Agent Coniothyrium minitans strain Conio (IMI 134523).</title>
        <authorList>
            <person name="Patel D."/>
            <person name="Shittu T.A."/>
            <person name="Baroncelli R."/>
            <person name="Muthumeenakshi S."/>
            <person name="Osborne T.H."/>
            <person name="Janganan T.K."/>
            <person name="Sreenivasaprasad S."/>
        </authorList>
    </citation>
    <scope>NUCLEOTIDE SEQUENCE</scope>
    <source>
        <strain evidence="2">Conio</strain>
    </source>
</reference>
<proteinExistence type="predicted"/>
<evidence type="ECO:0000313" key="3">
    <source>
        <dbReference type="Proteomes" id="UP000756921"/>
    </source>
</evidence>
<feature type="region of interest" description="Disordered" evidence="1">
    <location>
        <begin position="133"/>
        <end position="156"/>
    </location>
</feature>
<accession>A0A9P6KK28</accession>
<evidence type="ECO:0000313" key="2">
    <source>
        <dbReference type="EMBL" id="KAF9730028.1"/>
    </source>
</evidence>
<organism evidence="2 3">
    <name type="scientific">Paraphaeosphaeria minitans</name>
    <dbReference type="NCBI Taxonomy" id="565426"/>
    <lineage>
        <taxon>Eukaryota</taxon>
        <taxon>Fungi</taxon>
        <taxon>Dikarya</taxon>
        <taxon>Ascomycota</taxon>
        <taxon>Pezizomycotina</taxon>
        <taxon>Dothideomycetes</taxon>
        <taxon>Pleosporomycetidae</taxon>
        <taxon>Pleosporales</taxon>
        <taxon>Massarineae</taxon>
        <taxon>Didymosphaeriaceae</taxon>
        <taxon>Paraphaeosphaeria</taxon>
    </lineage>
</organism>
<keyword evidence="3" id="KW-1185">Reference proteome</keyword>
<gene>
    <name evidence="2" type="ORF">PMIN01_11961</name>
</gene>
<dbReference type="EMBL" id="WJXW01000015">
    <property type="protein sequence ID" value="KAF9730028.1"/>
    <property type="molecule type" value="Genomic_DNA"/>
</dbReference>
<dbReference type="AlphaFoldDB" id="A0A9P6KK28"/>
<dbReference type="Proteomes" id="UP000756921">
    <property type="component" value="Unassembled WGS sequence"/>
</dbReference>
<evidence type="ECO:0000256" key="1">
    <source>
        <dbReference type="SAM" id="MobiDB-lite"/>
    </source>
</evidence>